<dbReference type="Gene3D" id="2.40.50.420">
    <property type="entry name" value="Envelope glycoprotein gp160, DUF2291, alpha/beta domain"/>
    <property type="match status" value="1"/>
</dbReference>
<keyword evidence="2" id="KW-1185">Reference proteome</keyword>
<name>A0ABY5Y4X8_9FLAO</name>
<reference evidence="1" key="1">
    <citation type="submission" date="2022-09" db="EMBL/GenBank/DDBJ databases">
        <title>Maribacter litopenaei sp. nov., isolated from the intestinal tract of the Pacific White Shrimp, Litopenaeus vannamei.</title>
        <authorList>
            <person name="Kim S.Y."/>
            <person name="Hwang C.Y."/>
        </authorList>
    </citation>
    <scope>NUCLEOTIDE SEQUENCE</scope>
    <source>
        <strain evidence="1">HL-LV01</strain>
    </source>
</reference>
<accession>A0ABY5Y4X8</accession>
<evidence type="ECO:0000313" key="1">
    <source>
        <dbReference type="EMBL" id="UWX53929.1"/>
    </source>
</evidence>
<dbReference type="EMBL" id="CP104205">
    <property type="protein sequence ID" value="UWX53929.1"/>
    <property type="molecule type" value="Genomic_DNA"/>
</dbReference>
<dbReference type="Pfam" id="PF10054">
    <property type="entry name" value="DUF2291"/>
    <property type="match status" value="1"/>
</dbReference>
<proteinExistence type="predicted"/>
<dbReference type="Proteomes" id="UP001059209">
    <property type="component" value="Chromosome"/>
</dbReference>
<organism evidence="1 2">
    <name type="scientific">Maribacter litopenaei</name>
    <dbReference type="NCBI Taxonomy" id="2976127"/>
    <lineage>
        <taxon>Bacteria</taxon>
        <taxon>Pseudomonadati</taxon>
        <taxon>Bacteroidota</taxon>
        <taxon>Flavobacteriia</taxon>
        <taxon>Flavobacteriales</taxon>
        <taxon>Flavobacteriaceae</taxon>
        <taxon>Maribacter</taxon>
    </lineage>
</organism>
<evidence type="ECO:0000313" key="2">
    <source>
        <dbReference type="Proteomes" id="UP001059209"/>
    </source>
</evidence>
<dbReference type="RefSeq" id="WP_260571486.1">
    <property type="nucleotide sequence ID" value="NZ_CP104205.1"/>
</dbReference>
<dbReference type="Gene3D" id="1.10.10.1260">
    <property type="entry name" value="Envelope glycoprotein gp160, DUF2291, helical domain"/>
    <property type="match status" value="1"/>
</dbReference>
<gene>
    <name evidence="1" type="ORF">NYZ99_12470</name>
</gene>
<protein>
    <submittedName>
        <fullName evidence="1">DUF2291 domain-containing protein</fullName>
    </submittedName>
</protein>
<dbReference type="SUPFAM" id="SSF141318">
    <property type="entry name" value="TM0957-like"/>
    <property type="match status" value="1"/>
</dbReference>
<dbReference type="InterPro" id="IPR036215">
    <property type="entry name" value="TM0957-like_sf"/>
</dbReference>
<sequence length="206" mass="22806">MMGKLLKYSIITIIILIAGYNSVTLSPLDEVKKSQNDAVFNARAYAENFISNDVTSLPATEVTEFLSQISEDLDGYTEQYGKRLGISDAYNFILQGTGTVSSMEEEYVNLILENEKSIHIATDFIFGNAIRDGSAMADIGDYQNTMDFNSISVELNNIVREEIIPPFMKKAKVGDEVLFKGAVTVDVTDPQSDSLKIIPLLLKINE</sequence>
<dbReference type="InterPro" id="IPR014582">
    <property type="entry name" value="UCP033535_lipo"/>
</dbReference>